<evidence type="ECO:0000259" key="8">
    <source>
        <dbReference type="PROSITE" id="PS50885"/>
    </source>
</evidence>
<evidence type="ECO:0000259" key="7">
    <source>
        <dbReference type="PROSITE" id="PS50111"/>
    </source>
</evidence>
<keyword evidence="10" id="KW-1185">Reference proteome</keyword>
<dbReference type="OrthoDB" id="8667074at2"/>
<evidence type="ECO:0000313" key="10">
    <source>
        <dbReference type="Proteomes" id="UP000321234"/>
    </source>
</evidence>
<keyword evidence="6" id="KW-0472">Membrane</keyword>
<dbReference type="SMART" id="SM00283">
    <property type="entry name" value="MA"/>
    <property type="match status" value="1"/>
</dbReference>
<dbReference type="Pfam" id="PF00015">
    <property type="entry name" value="MCPsignal"/>
    <property type="match status" value="1"/>
</dbReference>
<dbReference type="Gene3D" id="1.10.287.950">
    <property type="entry name" value="Methyl-accepting chemotaxis protein"/>
    <property type="match status" value="1"/>
</dbReference>
<dbReference type="SUPFAM" id="SSF58104">
    <property type="entry name" value="Methyl-accepting chemotaxis protein (MCP) signaling domain"/>
    <property type="match status" value="1"/>
</dbReference>
<dbReference type="Pfam" id="PF00672">
    <property type="entry name" value="HAMP"/>
    <property type="match status" value="1"/>
</dbReference>
<dbReference type="EMBL" id="VKAC01000006">
    <property type="protein sequence ID" value="TXR55991.1"/>
    <property type="molecule type" value="Genomic_DNA"/>
</dbReference>
<keyword evidence="2 6" id="KW-1133">Transmembrane helix</keyword>
<dbReference type="RefSeq" id="WP_147926423.1">
    <property type="nucleotide sequence ID" value="NZ_VKAC01000006.1"/>
</dbReference>
<protein>
    <submittedName>
        <fullName evidence="9">Methyl-accepting chemotaxis protein</fullName>
    </submittedName>
</protein>
<evidence type="ECO:0000256" key="5">
    <source>
        <dbReference type="PROSITE-ProRule" id="PRU00284"/>
    </source>
</evidence>
<dbReference type="InterPro" id="IPR004089">
    <property type="entry name" value="MCPsignal_dom"/>
</dbReference>
<dbReference type="SMART" id="SM00304">
    <property type="entry name" value="HAMP"/>
    <property type="match status" value="2"/>
</dbReference>
<dbReference type="PANTHER" id="PTHR32089">
    <property type="entry name" value="METHYL-ACCEPTING CHEMOTAXIS PROTEIN MCPB"/>
    <property type="match status" value="1"/>
</dbReference>
<evidence type="ECO:0000256" key="6">
    <source>
        <dbReference type="SAM" id="Phobius"/>
    </source>
</evidence>
<evidence type="ECO:0000256" key="1">
    <source>
        <dbReference type="ARBA" id="ARBA00022692"/>
    </source>
</evidence>
<dbReference type="PANTHER" id="PTHR32089:SF112">
    <property type="entry name" value="LYSOZYME-LIKE PROTEIN-RELATED"/>
    <property type="match status" value="1"/>
</dbReference>
<accession>A0A5C8ZFQ5</accession>
<feature type="transmembrane region" description="Helical" evidence="6">
    <location>
        <begin position="193"/>
        <end position="215"/>
    </location>
</feature>
<evidence type="ECO:0000256" key="2">
    <source>
        <dbReference type="ARBA" id="ARBA00022989"/>
    </source>
</evidence>
<dbReference type="PROSITE" id="PS50885">
    <property type="entry name" value="HAMP"/>
    <property type="match status" value="1"/>
</dbReference>
<keyword evidence="3 5" id="KW-0807">Transducer</keyword>
<dbReference type="PROSITE" id="PS50111">
    <property type="entry name" value="CHEMOTAXIS_TRANSDUC_2"/>
    <property type="match status" value="1"/>
</dbReference>
<feature type="domain" description="HAMP" evidence="8">
    <location>
        <begin position="217"/>
        <end position="269"/>
    </location>
</feature>
<name>A0A5C8ZFQ5_9ACTN</name>
<keyword evidence="1 6" id="KW-0812">Transmembrane</keyword>
<dbReference type="CDD" id="cd06225">
    <property type="entry name" value="HAMP"/>
    <property type="match status" value="1"/>
</dbReference>
<gene>
    <name evidence="9" type="ORF">FMM08_11040</name>
</gene>
<dbReference type="GO" id="GO:0016020">
    <property type="term" value="C:membrane"/>
    <property type="evidence" value="ECO:0007669"/>
    <property type="project" value="InterPro"/>
</dbReference>
<proteinExistence type="inferred from homology"/>
<dbReference type="Proteomes" id="UP000321234">
    <property type="component" value="Unassembled WGS sequence"/>
</dbReference>
<organism evidence="9 10">
    <name type="scientific">Quadrisphaera setariae</name>
    <dbReference type="NCBI Taxonomy" id="2593304"/>
    <lineage>
        <taxon>Bacteria</taxon>
        <taxon>Bacillati</taxon>
        <taxon>Actinomycetota</taxon>
        <taxon>Actinomycetes</taxon>
        <taxon>Kineosporiales</taxon>
        <taxon>Kineosporiaceae</taxon>
        <taxon>Quadrisphaera</taxon>
    </lineage>
</organism>
<reference evidence="9 10" key="1">
    <citation type="submission" date="2019-07" db="EMBL/GenBank/DDBJ databases">
        <title>Quadrisphaera sp. strain DD2A genome sequencing and assembly.</title>
        <authorList>
            <person name="Kim I."/>
        </authorList>
    </citation>
    <scope>NUCLEOTIDE SEQUENCE [LARGE SCALE GENOMIC DNA]</scope>
    <source>
        <strain evidence="9 10">DD2A</strain>
    </source>
</reference>
<evidence type="ECO:0000256" key="4">
    <source>
        <dbReference type="ARBA" id="ARBA00029447"/>
    </source>
</evidence>
<dbReference type="AlphaFoldDB" id="A0A5C8ZFQ5"/>
<dbReference type="GO" id="GO:0007165">
    <property type="term" value="P:signal transduction"/>
    <property type="evidence" value="ECO:0007669"/>
    <property type="project" value="UniProtKB-KW"/>
</dbReference>
<comment type="similarity">
    <text evidence="4">Belongs to the methyl-accepting chemotaxis (MCP) protein family.</text>
</comment>
<dbReference type="InterPro" id="IPR003660">
    <property type="entry name" value="HAMP_dom"/>
</dbReference>
<sequence>MLLSRLQPRRTTIKAKLVVLASTGSLLIAALSGFTVVTLGSVSASSQRALELSQSDQHMTALAGHIDQVQVSLRDALLSGGGSNAEAATAAFTAAQKAATADWDAFDLSILSPRARGAVEPLRTDYDAYLSGAQEQMAVLPEVDPRSDLGRSMLGQLAASAAAITLQQKVVSDIIDADAKVARDEAESVQSRAVLALALGGLVGLVVLACANAWVGRSVLLPVRRMVASLQRVEARDLTVEVDESGRDEIGDMGRALGAALRSLRSTISALSQSASTMAEASQGMDHVAADLTTASEASVTQTSVVADSAQNVSSAASTISAATEQMTASIAEISEQAVSVSQVASGAVTAAAETSQAVADLDRASTEIGEIIQTITTIAAQTNLLALNATIEAARAGEAGRGFAVVASEVKDLAQGTARATEDITDKISAIQRTTALAVERIADIRSVIGTIHEKQLTISSAVEEQSATTAEMARNVTDISQQSSSIAEAIAAVVETSSQTTGAASSARSSSRELSDLSASVRDRLAQFQY</sequence>
<evidence type="ECO:0000313" key="9">
    <source>
        <dbReference type="EMBL" id="TXR55991.1"/>
    </source>
</evidence>
<evidence type="ECO:0000256" key="3">
    <source>
        <dbReference type="ARBA" id="ARBA00023224"/>
    </source>
</evidence>
<feature type="domain" description="Methyl-accepting transducer" evidence="7">
    <location>
        <begin position="281"/>
        <end position="507"/>
    </location>
</feature>
<comment type="caution">
    <text evidence="9">The sequence shown here is derived from an EMBL/GenBank/DDBJ whole genome shotgun (WGS) entry which is preliminary data.</text>
</comment>